<evidence type="ECO:0000256" key="1">
    <source>
        <dbReference type="SAM" id="MobiDB-lite"/>
    </source>
</evidence>
<feature type="region of interest" description="Disordered" evidence="1">
    <location>
        <begin position="341"/>
        <end position="367"/>
    </location>
</feature>
<sequence length="1070" mass="117731">MAARLDVSSQILHRGADTIECWDDDPDFEELGPIQKPHTPPNSSRAGTAYSRRETPVSSRRSTITSAHDIEALETADREHQIPFDGTPATAIKSAINAGIPIPENVPPSALVGGTIKRLQSSSRSKKVTMDDDWGDDLELPTGNFTVKRQEFPASLQHLPTNRPTRNFEPSRLNFPNYDTQDRLNRYRDTSDDDSFFAEDSFLPSAPKTFQPAWSPPEVRMHTRNVSAPSNITQKMPNVATKRLPDDDFENDFEFSSDQPLQLGFNRQERRTLDVQETFEDWGDGDSGIGSSYTGMRTGMDYGHSIASPTMSAMESEDDMPLEGLVLPDGVLLDFEKALQRRRAEAPEPSDDGEDDFSIPQNFDDISKDNEEFFDGIEIGDGEEVFDSRKLSLNRNVRQKEESRKPSPIRRTATSLTFTTNKQPIAPPPGRHTGLGRAHHPTLLPSAPLEPVAERDNQPQQPPKRNARNRWSAGPSSMDYSRYSNSPESSSPSSPQPPRRGPPTKPSRNLRENVPTTTPAQYLRAKRSMPNIADKPLPQKNVRPQSRTSNGRPSSRNSSGRPPSSGNPSVRPPSSGSPVVAVRPPNSGSRPPNSNNNPSRPASRTSSGRPPSRTESSRPHHNNISNIGVVRHPAPFLPGGASIRNSAHVAAKTTKPSVPPHQIHHGRAGSTSSQDGRTSAMRNRGARHSPSNSCSSTATARKATTPTIAPEHLRREAASIGTLTQPTRKRNFGDGSELEIFDDLPTSNTVESKYRVTAVKPKVTTAALQKKTPAQVNAAQEDCPKKKNKVLDLTSCRPEDIPSFARDTNASRKAREITQQRLGLSPANPSPNAERWRNKIAARNSTVANRSSSRKITQTKPHLIKAGTNNSVTLSKEAKASGMVYNATTCRWEGNSKVLSLFDAPDLKETRPPPRPALITKVNHGTNKMGIQVVGGMVFDPSRMCWLKVDEDPEDEVDPFEGLEDLQEDLMSVDGQSIVGGQTTSNSVVMGAASSYGGNSGSSRLAAGFGEFVVGEEFDVGPEFVKRQMEEERKWRKETRGWFNEQAGRGDRYALRNLLRERMLLGEGMW</sequence>
<feature type="region of interest" description="Disordered" evidence="1">
    <location>
        <begin position="23"/>
        <end position="63"/>
    </location>
</feature>
<feature type="compositionally biased region" description="Low complexity" evidence="1">
    <location>
        <begin position="546"/>
        <end position="614"/>
    </location>
</feature>
<feature type="compositionally biased region" description="Pro residues" evidence="1">
    <location>
        <begin position="494"/>
        <end position="505"/>
    </location>
</feature>
<feature type="compositionally biased region" description="Low complexity" evidence="1">
    <location>
        <begin position="481"/>
        <end position="493"/>
    </location>
</feature>
<dbReference type="PANTHER" id="PTHR35140:SF1">
    <property type="entry name" value="MITOTIC CHECK POINT PROTEIN BFA1"/>
    <property type="match status" value="1"/>
</dbReference>
<keyword evidence="3" id="KW-1185">Reference proteome</keyword>
<dbReference type="OMA" id="DWGEGSL"/>
<protein>
    <submittedName>
        <fullName evidence="2">Similar to Protein byr4 acc. no. Q10951</fullName>
    </submittedName>
</protein>
<dbReference type="OrthoDB" id="19159at2759"/>
<name>U4KWU7_PYROM</name>
<dbReference type="PANTHER" id="PTHR35140">
    <property type="entry name" value="MITOTIC CHECK POINT PROTEIN BFA1"/>
    <property type="match status" value="1"/>
</dbReference>
<evidence type="ECO:0000313" key="3">
    <source>
        <dbReference type="Proteomes" id="UP000018144"/>
    </source>
</evidence>
<organism evidence="2 3">
    <name type="scientific">Pyronema omphalodes (strain CBS 100304)</name>
    <name type="common">Pyronema confluens</name>
    <dbReference type="NCBI Taxonomy" id="1076935"/>
    <lineage>
        <taxon>Eukaryota</taxon>
        <taxon>Fungi</taxon>
        <taxon>Dikarya</taxon>
        <taxon>Ascomycota</taxon>
        <taxon>Pezizomycotina</taxon>
        <taxon>Pezizomycetes</taxon>
        <taxon>Pezizales</taxon>
        <taxon>Pyronemataceae</taxon>
        <taxon>Pyronema</taxon>
    </lineage>
</organism>
<dbReference type="AlphaFoldDB" id="U4KWU7"/>
<feature type="compositionally biased region" description="Polar residues" evidence="1">
    <location>
        <begin position="412"/>
        <end position="423"/>
    </location>
</feature>
<feature type="compositionally biased region" description="Polar residues" evidence="1">
    <location>
        <begin position="669"/>
        <end position="681"/>
    </location>
</feature>
<feature type="compositionally biased region" description="Acidic residues" evidence="1">
    <location>
        <begin position="348"/>
        <end position="357"/>
    </location>
</feature>
<dbReference type="GO" id="GO:0044732">
    <property type="term" value="C:mitotic spindle pole body"/>
    <property type="evidence" value="ECO:0007669"/>
    <property type="project" value="TreeGrafter"/>
</dbReference>
<reference evidence="2 3" key="1">
    <citation type="journal article" date="2013" name="PLoS Genet.">
        <title>The genome and development-dependent transcriptomes of Pyronema confluens: a window into fungal evolution.</title>
        <authorList>
            <person name="Traeger S."/>
            <person name="Altegoer F."/>
            <person name="Freitag M."/>
            <person name="Gabaldon T."/>
            <person name="Kempken F."/>
            <person name="Kumar A."/>
            <person name="Marcet-Houben M."/>
            <person name="Poggeler S."/>
            <person name="Stajich J.E."/>
            <person name="Nowrousian M."/>
        </authorList>
    </citation>
    <scope>NUCLEOTIDE SEQUENCE [LARGE SCALE GENOMIC DNA]</scope>
    <source>
        <strain evidence="3">CBS 100304</strain>
        <tissue evidence="2">Vegetative mycelium</tissue>
    </source>
</reference>
<proteinExistence type="predicted"/>
<accession>U4KWU7</accession>
<gene>
    <name evidence="2" type="ORF">PCON_05298</name>
</gene>
<dbReference type="Proteomes" id="UP000018144">
    <property type="component" value="Unassembled WGS sequence"/>
</dbReference>
<dbReference type="STRING" id="1076935.U4KWU7"/>
<dbReference type="GO" id="GO:0031578">
    <property type="term" value="P:mitotic spindle orientation checkpoint signaling"/>
    <property type="evidence" value="ECO:0007669"/>
    <property type="project" value="TreeGrafter"/>
</dbReference>
<dbReference type="GO" id="GO:0005096">
    <property type="term" value="F:GTPase activator activity"/>
    <property type="evidence" value="ECO:0007669"/>
    <property type="project" value="InterPro"/>
</dbReference>
<dbReference type="eggNOG" id="ENOG502QX1K">
    <property type="taxonomic scope" value="Eukaryota"/>
</dbReference>
<evidence type="ECO:0000313" key="2">
    <source>
        <dbReference type="EMBL" id="CCX05711.1"/>
    </source>
</evidence>
<dbReference type="GO" id="GO:1990334">
    <property type="term" value="C:Bfa1-Bub2 complex"/>
    <property type="evidence" value="ECO:0007669"/>
    <property type="project" value="InterPro"/>
</dbReference>
<dbReference type="InterPro" id="IPR034586">
    <property type="entry name" value="Bfa1/Byr4"/>
</dbReference>
<dbReference type="EMBL" id="HF935267">
    <property type="protein sequence ID" value="CCX05711.1"/>
    <property type="molecule type" value="Genomic_DNA"/>
</dbReference>
<feature type="region of interest" description="Disordered" evidence="1">
    <location>
        <begin position="389"/>
        <end position="737"/>
    </location>
</feature>
<feature type="compositionally biased region" description="Polar residues" evidence="1">
    <location>
        <begin position="689"/>
        <end position="707"/>
    </location>
</feature>